<feature type="chain" id="PRO_5039713075" evidence="1">
    <location>
        <begin position="23"/>
        <end position="404"/>
    </location>
</feature>
<accession>A0A167ADG9</accession>
<dbReference type="PANTHER" id="PTHR30032">
    <property type="entry name" value="N-ACETYLMURAMOYL-L-ALANINE AMIDASE-RELATED"/>
    <property type="match status" value="1"/>
</dbReference>
<comment type="caution">
    <text evidence="2">The sequence shown here is derived from an EMBL/GenBank/DDBJ whole genome shotgun (WGS) entry which is preliminary data.</text>
</comment>
<name>A0A167ADG9_9BACL</name>
<dbReference type="OrthoDB" id="1399160at2"/>
<dbReference type="KEGG" id="pcx:LPB68_09350"/>
<evidence type="ECO:0000256" key="1">
    <source>
        <dbReference type="SAM" id="SignalP"/>
    </source>
</evidence>
<dbReference type="RefSeq" id="WP_068661492.1">
    <property type="nucleotide sequence ID" value="NZ_CP017770.1"/>
</dbReference>
<protein>
    <submittedName>
        <fullName evidence="2">ArsR family transcriptional regulator</fullName>
    </submittedName>
</protein>
<dbReference type="InterPro" id="IPR051922">
    <property type="entry name" value="Bact_Sporulation_Assoc"/>
</dbReference>
<sequence>MKKIIKVGMVALTMILVLSACTKQVNNVESNTANQQASDATSQVSTPWIASKNTTRINTDNPQEAAVIISQTLWMATSDDNRPGSIILTDPDNWQNALVSADLIHHPSNGPILFVNKEGIPNVTVNEMKRLQPKGVESNNGVQVILVGDLDQKIEDQAKELGYKVDKVTADNSAALAKAIDAYYAKIAGENPSSVIIGSQDSPEYTLPAINWIAHMPEPLLYVKKDEIPQETMEALQTRGGKASIYILGPETVVSAEVEKGLQQYGKTVRISGNDPYENAIAFAKYKDSTTGFGWGITTPGHNFSFVNVNSPVLAIAAAPFSHLGKHSPLLWSDEDGMPESVMSYMVSVQPKYEMSPTEGPYNHAWLTGSQQSMTPKAQGEIDSMLEIISKSGPDHGSMPGMNH</sequence>
<keyword evidence="1" id="KW-0732">Signal</keyword>
<reference evidence="2 3" key="1">
    <citation type="submission" date="2016-02" db="EMBL/GenBank/DDBJ databases">
        <title>Paenibacillus sp. LPB0068, isolated from Crassostrea gigas.</title>
        <authorList>
            <person name="Shin S.-K."/>
            <person name="Yi H."/>
        </authorList>
    </citation>
    <scope>NUCLEOTIDE SEQUENCE [LARGE SCALE GENOMIC DNA]</scope>
    <source>
        <strain evidence="2 3">LPB0068</strain>
    </source>
</reference>
<dbReference type="PANTHER" id="PTHR30032:SF4">
    <property type="entry name" value="AMIDASE ENHANCER"/>
    <property type="match status" value="1"/>
</dbReference>
<dbReference type="EMBL" id="LSFN01000045">
    <property type="protein sequence ID" value="OAB70879.1"/>
    <property type="molecule type" value="Genomic_DNA"/>
</dbReference>
<dbReference type="STRING" id="1763538.LPB68_09350"/>
<evidence type="ECO:0000313" key="2">
    <source>
        <dbReference type="EMBL" id="OAB70879.1"/>
    </source>
</evidence>
<organism evidence="2 3">
    <name type="scientific">Paenibacillus crassostreae</name>
    <dbReference type="NCBI Taxonomy" id="1763538"/>
    <lineage>
        <taxon>Bacteria</taxon>
        <taxon>Bacillati</taxon>
        <taxon>Bacillota</taxon>
        <taxon>Bacilli</taxon>
        <taxon>Bacillales</taxon>
        <taxon>Paenibacillaceae</taxon>
        <taxon>Paenibacillus</taxon>
    </lineage>
</organism>
<gene>
    <name evidence="2" type="ORF">PNBC_21500</name>
</gene>
<feature type="signal peptide" evidence="1">
    <location>
        <begin position="1"/>
        <end position="22"/>
    </location>
</feature>
<evidence type="ECO:0000313" key="3">
    <source>
        <dbReference type="Proteomes" id="UP000077134"/>
    </source>
</evidence>
<proteinExistence type="predicted"/>
<dbReference type="PROSITE" id="PS51257">
    <property type="entry name" value="PROKAR_LIPOPROTEIN"/>
    <property type="match status" value="1"/>
</dbReference>
<dbReference type="GO" id="GO:0030288">
    <property type="term" value="C:outer membrane-bounded periplasmic space"/>
    <property type="evidence" value="ECO:0007669"/>
    <property type="project" value="TreeGrafter"/>
</dbReference>
<dbReference type="AlphaFoldDB" id="A0A167ADG9"/>
<dbReference type="Proteomes" id="UP000077134">
    <property type="component" value="Unassembled WGS sequence"/>
</dbReference>
<keyword evidence="3" id="KW-1185">Reference proteome</keyword>